<dbReference type="KEGG" id="ftj:FTUN_1704"/>
<gene>
    <name evidence="2" type="ORF">FTUN_1704</name>
</gene>
<keyword evidence="3" id="KW-1185">Reference proteome</keyword>
<feature type="region of interest" description="Disordered" evidence="1">
    <location>
        <begin position="1"/>
        <end position="30"/>
    </location>
</feature>
<dbReference type="RefSeq" id="WP_171470230.1">
    <property type="nucleotide sequence ID" value="NZ_CP053452.2"/>
</dbReference>
<evidence type="ECO:0008006" key="4">
    <source>
        <dbReference type="Google" id="ProtNLM"/>
    </source>
</evidence>
<name>A0A6M5YJQ0_9BACT</name>
<accession>A0A6M5YJQ0</accession>
<organism evidence="2 3">
    <name type="scientific">Frigoriglobus tundricola</name>
    <dbReference type="NCBI Taxonomy" id="2774151"/>
    <lineage>
        <taxon>Bacteria</taxon>
        <taxon>Pseudomonadati</taxon>
        <taxon>Planctomycetota</taxon>
        <taxon>Planctomycetia</taxon>
        <taxon>Gemmatales</taxon>
        <taxon>Gemmataceae</taxon>
        <taxon>Frigoriglobus</taxon>
    </lineage>
</organism>
<dbReference type="AlphaFoldDB" id="A0A6M5YJQ0"/>
<protein>
    <recommendedName>
        <fullName evidence="4">SprT-like domain-containing protein</fullName>
    </recommendedName>
</protein>
<evidence type="ECO:0000313" key="2">
    <source>
        <dbReference type="EMBL" id="QJW94185.1"/>
    </source>
</evidence>
<sequence>MQPPLPSSNTAPDGASARTTPAALEEPAGAVSGLNRKDAIAKPVYPALAAHQRAEEEWALHPVAVELDVWWTRLDGAFGLDIPRTPLRLEKDTRRNCFGYFRPGHNELGLKLEIALALDPHTDEAGLDWGELIGTLLHESGHLWQHLHGQQQSGTYGHHNKELRDRLRSCGLLVDYRGHQTYAPSSPFLDLLARYGVAPPRTMARPDGAPARKAGRSRKVQKLRKWSCGCQNARVGTRQFVASCGVCDRRFLPAV</sequence>
<dbReference type="EMBL" id="CP053452">
    <property type="protein sequence ID" value="QJW94185.1"/>
    <property type="molecule type" value="Genomic_DNA"/>
</dbReference>
<reference evidence="3" key="1">
    <citation type="submission" date="2020-05" db="EMBL/GenBank/DDBJ databases">
        <title>Frigoriglobus tundricola gen. nov., sp. nov., a psychrotolerant cellulolytic planctomycete of the family Gemmataceae with two divergent copies of 16S rRNA gene.</title>
        <authorList>
            <person name="Kulichevskaya I.S."/>
            <person name="Ivanova A.A."/>
            <person name="Naumoff D.G."/>
            <person name="Beletsky A.V."/>
            <person name="Rijpstra W.I.C."/>
            <person name="Sinninghe Damste J.S."/>
            <person name="Mardanov A.V."/>
            <person name="Ravin N.V."/>
            <person name="Dedysh S.N."/>
        </authorList>
    </citation>
    <scope>NUCLEOTIDE SEQUENCE [LARGE SCALE GENOMIC DNA]</scope>
    <source>
        <strain evidence="3">PL17</strain>
    </source>
</reference>
<proteinExistence type="predicted"/>
<dbReference type="Proteomes" id="UP000503447">
    <property type="component" value="Chromosome"/>
</dbReference>
<evidence type="ECO:0000256" key="1">
    <source>
        <dbReference type="SAM" id="MobiDB-lite"/>
    </source>
</evidence>
<evidence type="ECO:0000313" key="3">
    <source>
        <dbReference type="Proteomes" id="UP000503447"/>
    </source>
</evidence>